<dbReference type="RefSeq" id="WP_186950246.1">
    <property type="nucleotide sequence ID" value="NZ_JACOGF010000017.1"/>
</dbReference>
<gene>
    <name evidence="1" type="ORF">H8L32_24170</name>
</gene>
<comment type="caution">
    <text evidence="1">The sequence shown here is derived from an EMBL/GenBank/DDBJ whole genome shotgun (WGS) entry which is preliminary data.</text>
</comment>
<proteinExistence type="predicted"/>
<protein>
    <submittedName>
        <fullName evidence="1">Uncharacterized protein</fullName>
    </submittedName>
</protein>
<reference evidence="1 2" key="1">
    <citation type="submission" date="2020-08" db="EMBL/GenBank/DDBJ databases">
        <title>Novel species isolated from subtropical streams in China.</title>
        <authorList>
            <person name="Lu H."/>
        </authorList>
    </citation>
    <scope>NUCLEOTIDE SEQUENCE [LARGE SCALE GENOMIC DNA]</scope>
    <source>
        <strain evidence="1 2">CY18W</strain>
    </source>
</reference>
<sequence>MGTELNFVNRSDDLNNSEIVIFQKNVATNYDEMPVAWMVIKNCGRGDHHPFYLSLGNYVAVNDSHGNYTSRLEIQNGQLVKMELSYSGDRLIRDGYSASVKQMQVLNNLPRGAINVHIYKNEKLLATKTSVAPQQKATFEFKPTIWIGVASEAEQGQVMNMAIISNINTELSLKDVASADIVMTGGGPDANSSPFVFSLENVVMQYNPAQGLPDGSDLT</sequence>
<accession>A0ABR6ZXJ6</accession>
<dbReference type="Proteomes" id="UP000650424">
    <property type="component" value="Unassembled WGS sequence"/>
</dbReference>
<evidence type="ECO:0000313" key="1">
    <source>
        <dbReference type="EMBL" id="MBC3920583.1"/>
    </source>
</evidence>
<dbReference type="EMBL" id="JACOGF010000017">
    <property type="protein sequence ID" value="MBC3920583.1"/>
    <property type="molecule type" value="Genomic_DNA"/>
</dbReference>
<name>A0ABR6ZXJ6_9BURK</name>
<keyword evidence="2" id="KW-1185">Reference proteome</keyword>
<organism evidence="1 2">
    <name type="scientific">Undibacterium hunanense</name>
    <dbReference type="NCBI Taxonomy" id="2762292"/>
    <lineage>
        <taxon>Bacteria</taxon>
        <taxon>Pseudomonadati</taxon>
        <taxon>Pseudomonadota</taxon>
        <taxon>Betaproteobacteria</taxon>
        <taxon>Burkholderiales</taxon>
        <taxon>Oxalobacteraceae</taxon>
        <taxon>Undibacterium</taxon>
    </lineage>
</organism>
<evidence type="ECO:0000313" key="2">
    <source>
        <dbReference type="Proteomes" id="UP000650424"/>
    </source>
</evidence>